<dbReference type="GO" id="GO:0036396">
    <property type="term" value="C:RNA N6-methyladenosine methyltransferase complex"/>
    <property type="evidence" value="ECO:0007669"/>
    <property type="project" value="TreeGrafter"/>
</dbReference>
<proteinExistence type="predicted"/>
<dbReference type="PANTHER" id="PTHR23185:SF0">
    <property type="entry name" value="PROTEIN VIRILIZER HOMOLOG"/>
    <property type="match status" value="1"/>
</dbReference>
<comment type="caution">
    <text evidence="2">The sequence shown here is derived from an EMBL/GenBank/DDBJ whole genome shotgun (WGS) entry which is preliminary data.</text>
</comment>
<accession>A0A834H4E6</accession>
<protein>
    <recommendedName>
        <fullName evidence="1">CCR4-NOT transcription complex subunit 1 CAF1-binding domain-containing protein</fullName>
    </recommendedName>
</protein>
<dbReference type="AlphaFoldDB" id="A0A834H4E6"/>
<dbReference type="OrthoDB" id="2011702at2759"/>
<organism evidence="2 3">
    <name type="scientific">Rhododendron simsii</name>
    <name type="common">Sims's rhododendron</name>
    <dbReference type="NCBI Taxonomy" id="118357"/>
    <lineage>
        <taxon>Eukaryota</taxon>
        <taxon>Viridiplantae</taxon>
        <taxon>Streptophyta</taxon>
        <taxon>Embryophyta</taxon>
        <taxon>Tracheophyta</taxon>
        <taxon>Spermatophyta</taxon>
        <taxon>Magnoliopsida</taxon>
        <taxon>eudicotyledons</taxon>
        <taxon>Gunneridae</taxon>
        <taxon>Pentapetalae</taxon>
        <taxon>asterids</taxon>
        <taxon>Ericales</taxon>
        <taxon>Ericaceae</taxon>
        <taxon>Ericoideae</taxon>
        <taxon>Rhodoreae</taxon>
        <taxon>Rhododendron</taxon>
    </lineage>
</organism>
<dbReference type="EMBL" id="WJXA01000004">
    <property type="protein sequence ID" value="KAF7146731.1"/>
    <property type="molecule type" value="Genomic_DNA"/>
</dbReference>
<evidence type="ECO:0000313" key="3">
    <source>
        <dbReference type="Proteomes" id="UP000626092"/>
    </source>
</evidence>
<feature type="domain" description="CCR4-NOT transcription complex subunit 1 CAF1-binding" evidence="1">
    <location>
        <begin position="659"/>
        <end position="745"/>
    </location>
</feature>
<dbReference type="Proteomes" id="UP000626092">
    <property type="component" value="Unassembled WGS sequence"/>
</dbReference>
<dbReference type="GO" id="GO:0003723">
    <property type="term" value="F:RNA binding"/>
    <property type="evidence" value="ECO:0007669"/>
    <property type="project" value="TreeGrafter"/>
</dbReference>
<keyword evidence="3" id="KW-1185">Reference proteome</keyword>
<sequence length="841" mass="93580">MEQLRNIIIQDVQNSLAIMLMVLGVVEQATRHSIGCEGFLGWWPREDESIPSGTSVDYNELFKLLLQKQPHDVTSLATHILHRLRHYVDDESIPSGTSVDYNELFKLLLQKQPHDVAFLATHILHRLRLYEVASRYESSVLSALASLSTSERVTNAIVDKLTSARFQLKTLMLCLIELLKILSEICIELLQGMCPREAIVSFVSCTVIIYLAVSNGNVVDIFVDIASYLEAVILSVLFCRSGLIFLHHPELSTNVILALRGSDGLKKEEPLPLRYASVLISKGFVCQPEEIGMIVEKHLRVVNAIDCLLTSDAHSEEILWVLWELCALSRSHCGQQALLALGIFQRGNGLLQYIALLASGGDPHMASTSILLADTMDVENMVGDSSTNSDSNLIENLLEKPIFENSYRAAVLRDSSVAQMTTAFRILAFISGNSTVATALYDESAVMVIHAVLIDFRLMLERSSNNYNYLVGEGTEGNSTSDLLLERTREQGLVDLVIPSFVLLVNLLQKLQQCAWIDDLIIGYYGLMPGPSFPLIGSVGAQPGPHISSSILLQQKHQIRLDDSDSFGSLLKVQPQSSASVSSVLSSSTGFTRPSRAITSARFGCALNIEALVAAAERRETPLESDCDNDLLSLNFRYLSDDIVALDIKVRRLQHQRFRPASEIQDKISFIINNLSSTNFEAKAKEFSEILTEQYYSWFAQYMVMKRASIEPNFHDLYLKFIDKVNLKPLNKRLYRPLMRTARFLPSTDLVLESPPPPPLTTANNHQLLPTPAPKASVATANHQIADDAQGRGILKELETDDIDTSFLVYNGLKALEGQAKSKNGREKLEDVKILQFQLFV</sequence>
<evidence type="ECO:0000313" key="2">
    <source>
        <dbReference type="EMBL" id="KAF7146731.1"/>
    </source>
</evidence>
<reference evidence="2" key="1">
    <citation type="submission" date="2019-11" db="EMBL/GenBank/DDBJ databases">
        <authorList>
            <person name="Liu Y."/>
            <person name="Hou J."/>
            <person name="Li T.-Q."/>
            <person name="Guan C.-H."/>
            <person name="Wu X."/>
            <person name="Wu H.-Z."/>
            <person name="Ling F."/>
            <person name="Zhang R."/>
            <person name="Shi X.-G."/>
            <person name="Ren J.-P."/>
            <person name="Chen E.-F."/>
            <person name="Sun J.-M."/>
        </authorList>
    </citation>
    <scope>NUCLEOTIDE SEQUENCE</scope>
    <source>
        <strain evidence="2">Adult_tree_wgs_1</strain>
        <tissue evidence="2">Leaves</tissue>
    </source>
</reference>
<dbReference type="PANTHER" id="PTHR23185">
    <property type="entry name" value="PROTEIN VIRILIZER HOMOLOG"/>
    <property type="match status" value="1"/>
</dbReference>
<dbReference type="InterPro" id="IPR026736">
    <property type="entry name" value="Virilizer"/>
</dbReference>
<evidence type="ECO:0000259" key="1">
    <source>
        <dbReference type="Pfam" id="PF16415"/>
    </source>
</evidence>
<dbReference type="Gene3D" id="1.25.40.180">
    <property type="match status" value="1"/>
</dbReference>
<name>A0A834H4E6_RHOSS</name>
<gene>
    <name evidence="2" type="ORF">RHSIM_Rhsim04G0099300</name>
</gene>
<dbReference type="InterPro" id="IPR032191">
    <property type="entry name" value="CNOT1_CAF1_bind"/>
</dbReference>
<dbReference type="Pfam" id="PF16415">
    <property type="entry name" value="CNOT1_CAF1_bind"/>
    <property type="match status" value="1"/>
</dbReference>